<feature type="transmembrane region" description="Helical" evidence="5">
    <location>
        <begin position="143"/>
        <end position="166"/>
    </location>
</feature>
<evidence type="ECO:0000256" key="1">
    <source>
        <dbReference type="ARBA" id="ARBA00004141"/>
    </source>
</evidence>
<dbReference type="Pfam" id="PF04932">
    <property type="entry name" value="Wzy_C"/>
    <property type="match status" value="1"/>
</dbReference>
<feature type="transmembrane region" description="Helical" evidence="5">
    <location>
        <begin position="92"/>
        <end position="109"/>
    </location>
</feature>
<name>A0A5D3K0N2_9BRAD</name>
<feature type="transmembrane region" description="Helical" evidence="5">
    <location>
        <begin position="393"/>
        <end position="412"/>
    </location>
</feature>
<dbReference type="GO" id="GO:0016874">
    <property type="term" value="F:ligase activity"/>
    <property type="evidence" value="ECO:0007669"/>
    <property type="project" value="UniProtKB-KW"/>
</dbReference>
<dbReference type="AlphaFoldDB" id="A0A5D3K0N2"/>
<dbReference type="PANTHER" id="PTHR37422:SF21">
    <property type="entry name" value="EXOQ-LIKE PROTEIN"/>
    <property type="match status" value="1"/>
</dbReference>
<dbReference type="OrthoDB" id="4391260at2"/>
<dbReference type="GO" id="GO:0016020">
    <property type="term" value="C:membrane"/>
    <property type="evidence" value="ECO:0007669"/>
    <property type="project" value="UniProtKB-SubCell"/>
</dbReference>
<feature type="transmembrane region" description="Helical" evidence="5">
    <location>
        <begin position="121"/>
        <end position="137"/>
    </location>
</feature>
<comment type="subcellular location">
    <subcellularLocation>
        <location evidence="1">Membrane</location>
        <topology evidence="1">Multi-pass membrane protein</topology>
    </subcellularLocation>
</comment>
<accession>A0A5D3K0N2</accession>
<sequence>MQAPDLANVQDRGFVEVARTALVKLHVLDCLRCAVVVATLLCVLVTLEPFKDLTIIDDASGKLAATYLCFAVLSAAGVLLSASQNVPAFRTLWTPLHLCFLAWMALNILFSENPAISLQRFALTASVMSLAIMMPLLPSSLTSFNQCFAVAAIGLLLLCYLGVILAPGVSIHNARDAAEPALAGDWRGTFEHKNVASPVMAILVYFGAYLISAGAFLSGPTILVLAAVFLFFTGGKTASLLCLIVWGMASVVWATKGLWQKCAICFVPLLLMNLLTVGSVVSPQLAKLTDALPIDSTFTGRSEVWEFALGAVAEKPFVGHGYSAFWDGVREKHTEQGAEWVATVAHSHNSYLDLAVTIGLPGLLLVVFIFVWAPLKNFQMIQSRGASQPLARFYLVVWLFGLYYATTETFLLDRINPTWFMFVVAVGGLHFLARFGVRS</sequence>
<dbReference type="InterPro" id="IPR007016">
    <property type="entry name" value="O-antigen_ligase-rel_domated"/>
</dbReference>
<comment type="caution">
    <text evidence="7">The sequence shown here is derived from an EMBL/GenBank/DDBJ whole genome shotgun (WGS) entry which is preliminary data.</text>
</comment>
<protein>
    <submittedName>
        <fullName evidence="7">O-antigen ligase family protein</fullName>
    </submittedName>
</protein>
<proteinExistence type="predicted"/>
<feature type="domain" description="O-antigen ligase-related" evidence="6">
    <location>
        <begin position="222"/>
        <end position="366"/>
    </location>
</feature>
<evidence type="ECO:0000313" key="8">
    <source>
        <dbReference type="Proteomes" id="UP000324758"/>
    </source>
</evidence>
<feature type="transmembrane region" description="Helical" evidence="5">
    <location>
        <begin position="354"/>
        <end position="373"/>
    </location>
</feature>
<dbReference type="InterPro" id="IPR051533">
    <property type="entry name" value="WaaL-like"/>
</dbReference>
<evidence type="ECO:0000256" key="5">
    <source>
        <dbReference type="SAM" id="Phobius"/>
    </source>
</evidence>
<gene>
    <name evidence="7" type="ORF">FXB40_38900</name>
</gene>
<feature type="transmembrane region" description="Helical" evidence="5">
    <location>
        <begin position="59"/>
        <end position="80"/>
    </location>
</feature>
<dbReference type="RefSeq" id="WP_148777547.1">
    <property type="nucleotide sequence ID" value="NZ_VSSS01000067.1"/>
</dbReference>
<feature type="transmembrane region" description="Helical" evidence="5">
    <location>
        <begin position="202"/>
        <end position="232"/>
    </location>
</feature>
<evidence type="ECO:0000259" key="6">
    <source>
        <dbReference type="Pfam" id="PF04932"/>
    </source>
</evidence>
<feature type="transmembrane region" description="Helical" evidence="5">
    <location>
        <begin position="262"/>
        <end position="281"/>
    </location>
</feature>
<dbReference type="EMBL" id="VSSS01000067">
    <property type="protein sequence ID" value="TYL88424.1"/>
    <property type="molecule type" value="Genomic_DNA"/>
</dbReference>
<keyword evidence="3 5" id="KW-1133">Transmembrane helix</keyword>
<keyword evidence="7" id="KW-0436">Ligase</keyword>
<evidence type="ECO:0000313" key="7">
    <source>
        <dbReference type="EMBL" id="TYL88424.1"/>
    </source>
</evidence>
<keyword evidence="8" id="KW-1185">Reference proteome</keyword>
<evidence type="ECO:0000256" key="3">
    <source>
        <dbReference type="ARBA" id="ARBA00022989"/>
    </source>
</evidence>
<keyword evidence="2 5" id="KW-0812">Transmembrane</keyword>
<feature type="transmembrane region" description="Helical" evidence="5">
    <location>
        <begin position="418"/>
        <end position="437"/>
    </location>
</feature>
<evidence type="ECO:0000256" key="2">
    <source>
        <dbReference type="ARBA" id="ARBA00022692"/>
    </source>
</evidence>
<organism evidence="7 8">
    <name type="scientific">Bradyrhizobium rifense</name>
    <dbReference type="NCBI Taxonomy" id="515499"/>
    <lineage>
        <taxon>Bacteria</taxon>
        <taxon>Pseudomonadati</taxon>
        <taxon>Pseudomonadota</taxon>
        <taxon>Alphaproteobacteria</taxon>
        <taxon>Hyphomicrobiales</taxon>
        <taxon>Nitrobacteraceae</taxon>
        <taxon>Bradyrhizobium</taxon>
    </lineage>
</organism>
<reference evidence="7 8" key="1">
    <citation type="submission" date="2019-08" db="EMBL/GenBank/DDBJ databases">
        <title>Bradyrhizobium hipponensis sp. nov., a rhizobium isolated from a Lupinus angustifolius root nodule in Tunisia.</title>
        <authorList>
            <person name="Off K."/>
            <person name="Rejili M."/>
            <person name="Mars M."/>
            <person name="Brachmann A."/>
            <person name="Marin M."/>
        </authorList>
    </citation>
    <scope>NUCLEOTIDE SEQUENCE [LARGE SCALE GENOMIC DNA]</scope>
    <source>
        <strain evidence="7 8">CTAW71</strain>
    </source>
</reference>
<dbReference type="Proteomes" id="UP000324758">
    <property type="component" value="Unassembled WGS sequence"/>
</dbReference>
<dbReference type="PANTHER" id="PTHR37422">
    <property type="entry name" value="TEICHURONIC ACID BIOSYNTHESIS PROTEIN TUAE"/>
    <property type="match status" value="1"/>
</dbReference>
<feature type="transmembrane region" description="Helical" evidence="5">
    <location>
        <begin position="25"/>
        <end position="47"/>
    </location>
</feature>
<evidence type="ECO:0000256" key="4">
    <source>
        <dbReference type="ARBA" id="ARBA00023136"/>
    </source>
</evidence>
<keyword evidence="4 5" id="KW-0472">Membrane</keyword>